<gene>
    <name evidence="1" type="ORF">SAY87_024893</name>
</gene>
<accession>A0AAN7GA50</accession>
<protein>
    <submittedName>
        <fullName evidence="1">Uncharacterized protein</fullName>
    </submittedName>
</protein>
<organism evidence="1 2">
    <name type="scientific">Trapa incisa</name>
    <dbReference type="NCBI Taxonomy" id="236973"/>
    <lineage>
        <taxon>Eukaryota</taxon>
        <taxon>Viridiplantae</taxon>
        <taxon>Streptophyta</taxon>
        <taxon>Embryophyta</taxon>
        <taxon>Tracheophyta</taxon>
        <taxon>Spermatophyta</taxon>
        <taxon>Magnoliopsida</taxon>
        <taxon>eudicotyledons</taxon>
        <taxon>Gunneridae</taxon>
        <taxon>Pentapetalae</taxon>
        <taxon>rosids</taxon>
        <taxon>malvids</taxon>
        <taxon>Myrtales</taxon>
        <taxon>Lythraceae</taxon>
        <taxon>Trapa</taxon>
    </lineage>
</organism>
<proteinExistence type="predicted"/>
<name>A0AAN7GA50_9MYRT</name>
<reference evidence="1 2" key="1">
    <citation type="journal article" date="2023" name="Hortic Res">
        <title>Pangenome of water caltrop reveals structural variations and asymmetric subgenome divergence after allopolyploidization.</title>
        <authorList>
            <person name="Zhang X."/>
            <person name="Chen Y."/>
            <person name="Wang L."/>
            <person name="Yuan Y."/>
            <person name="Fang M."/>
            <person name="Shi L."/>
            <person name="Lu R."/>
            <person name="Comes H.P."/>
            <person name="Ma Y."/>
            <person name="Chen Y."/>
            <person name="Huang G."/>
            <person name="Zhou Y."/>
            <person name="Zheng Z."/>
            <person name="Qiu Y."/>
        </authorList>
    </citation>
    <scope>NUCLEOTIDE SEQUENCE [LARGE SCALE GENOMIC DNA]</scope>
    <source>
        <tissue evidence="1">Roots</tissue>
    </source>
</reference>
<dbReference type="Proteomes" id="UP001345219">
    <property type="component" value="Chromosome 19"/>
</dbReference>
<comment type="caution">
    <text evidence="1">The sequence shown here is derived from an EMBL/GenBank/DDBJ whole genome shotgun (WGS) entry which is preliminary data.</text>
</comment>
<dbReference type="AlphaFoldDB" id="A0AAN7GA50"/>
<dbReference type="EMBL" id="JAXIOK010000024">
    <property type="protein sequence ID" value="KAK4741305.1"/>
    <property type="molecule type" value="Genomic_DNA"/>
</dbReference>
<dbReference type="PANTHER" id="PTHR33593:SF17">
    <property type="entry name" value="DUF1442 FAMILY PROTEIN"/>
    <property type="match status" value="1"/>
</dbReference>
<keyword evidence="2" id="KW-1185">Reference proteome</keyword>
<evidence type="ECO:0000313" key="2">
    <source>
        <dbReference type="Proteomes" id="UP001345219"/>
    </source>
</evidence>
<evidence type="ECO:0000313" key="1">
    <source>
        <dbReference type="EMBL" id="KAK4741305.1"/>
    </source>
</evidence>
<dbReference type="InterPro" id="IPR009902">
    <property type="entry name" value="DUF1442"/>
</dbReference>
<dbReference type="PANTHER" id="PTHR33593">
    <property type="entry name" value="DUF1442 FAMILY PROTEIN"/>
    <property type="match status" value="1"/>
</dbReference>
<dbReference type="Pfam" id="PF07279">
    <property type="entry name" value="DUF1442"/>
    <property type="match status" value="1"/>
</dbReference>
<sequence>MACWSAENATNAYLRALNMGKGGREPDVSEFISAFAAGNNAQLMVMASSGATDEDASMALALVAAAHQTNGRVVIILSSFQELQVYRSSLGPHASLIEFLTGDPATLLLDEVRGTDLVLINCKSDLQKEVLDAVNRAATGAHVVGYNALHEGGDWSRRRRSRLADAQFLPIGEGLLLGRAAVNRKVGRHKKSSWVVKVDELTGEEHVFRIVSPRSRGVIKAEA</sequence>